<dbReference type="PRINTS" id="PR00019">
    <property type="entry name" value="LEURICHRPT"/>
</dbReference>
<evidence type="ECO:0000256" key="4">
    <source>
        <dbReference type="SAM" id="SignalP"/>
    </source>
</evidence>
<feature type="signal peptide" evidence="4">
    <location>
        <begin position="1"/>
        <end position="21"/>
    </location>
</feature>
<keyword evidence="3" id="KW-0677">Repeat</keyword>
<evidence type="ECO:0000256" key="2">
    <source>
        <dbReference type="ARBA" id="ARBA00022729"/>
    </source>
</evidence>
<dbReference type="SMART" id="SM00082">
    <property type="entry name" value="LRRCT"/>
    <property type="match status" value="1"/>
</dbReference>
<proteinExistence type="predicted"/>
<name>A0AAJ7SEQ9_9ACAR</name>
<dbReference type="Pfam" id="PF00560">
    <property type="entry name" value="LRR_1"/>
    <property type="match status" value="1"/>
</dbReference>
<dbReference type="Proteomes" id="UP000694867">
    <property type="component" value="Unplaced"/>
</dbReference>
<evidence type="ECO:0000259" key="5">
    <source>
        <dbReference type="SMART" id="SM00082"/>
    </source>
</evidence>
<dbReference type="InterPro" id="IPR003591">
    <property type="entry name" value="Leu-rich_rpt_typical-subtyp"/>
</dbReference>
<feature type="domain" description="LRRCT" evidence="5">
    <location>
        <begin position="392"/>
        <end position="442"/>
    </location>
</feature>
<sequence>MLRWLNSHVLVWLLVADVISAHQFGCPQRIPGLTCQCHERSRGLDVLCEKSPIERVRSFLLRVAEQQDGVVYLKLNGNYLGSFPEDLLYGLDIKHLMVHEANMSSIHRDAFQDLGDKLESLDLSKNHLTEVPTESLENLKKLVSLNLSLNQITIIRPEAFRGMRALIRLSLYGNRIHSMDPQAFKGVGINLTRLNLGGNNLSKVPVEAFALIEYLHSLELHENNISVIETQTMPEALDKLNLADNQIRVVGPGSFRKISSLHLLDLSRNEITEIHPDAFRNVSESMQWIKLGHNHLTEIPTVALRNMTGLRELDVRGNNITRVEKDAFATYNVNIRFLYLMKNQIEFLHPEALASLPRLEWLYMNQNRLRRLSREIFEPIVDTLIIIDVHGNPLDCDCDLSWFYKYATTIGKIVVSLPLETKCETPQHLKGTPFKRIDLPCLNGDGARVVPREGNILVTLLVIALWSRW</sequence>
<keyword evidence="2 4" id="KW-0732">Signal</keyword>
<dbReference type="InterPro" id="IPR001611">
    <property type="entry name" value="Leu-rich_rpt"/>
</dbReference>
<evidence type="ECO:0000256" key="1">
    <source>
        <dbReference type="ARBA" id="ARBA00022614"/>
    </source>
</evidence>
<dbReference type="PANTHER" id="PTHR24369">
    <property type="entry name" value="ANTIGEN BSP, PUTATIVE-RELATED"/>
    <property type="match status" value="1"/>
</dbReference>
<protein>
    <submittedName>
        <fullName evidence="7">Leucine-rich repeat-containing protein 70</fullName>
    </submittedName>
</protein>
<keyword evidence="1" id="KW-0433">Leucine-rich repeat</keyword>
<dbReference type="InterPro" id="IPR000483">
    <property type="entry name" value="Cys-rich_flank_reg_C"/>
</dbReference>
<dbReference type="GeneID" id="100907229"/>
<evidence type="ECO:0000256" key="3">
    <source>
        <dbReference type="ARBA" id="ARBA00022737"/>
    </source>
</evidence>
<dbReference type="InterPro" id="IPR050541">
    <property type="entry name" value="LRR_TM_domain-containing"/>
</dbReference>
<dbReference type="AlphaFoldDB" id="A0AAJ7SEQ9"/>
<dbReference type="FunFam" id="3.80.10.10:FF:001360">
    <property type="entry name" value="Uncharacterized protein"/>
    <property type="match status" value="1"/>
</dbReference>
<dbReference type="PROSITE" id="PS51450">
    <property type="entry name" value="LRR"/>
    <property type="match status" value="3"/>
</dbReference>
<gene>
    <name evidence="7" type="primary">LOC100907229</name>
</gene>
<dbReference type="Pfam" id="PF13855">
    <property type="entry name" value="LRR_8"/>
    <property type="match status" value="3"/>
</dbReference>
<dbReference type="SMART" id="SM00369">
    <property type="entry name" value="LRR_TYP"/>
    <property type="match status" value="11"/>
</dbReference>
<dbReference type="InterPro" id="IPR032675">
    <property type="entry name" value="LRR_dom_sf"/>
</dbReference>
<dbReference type="SUPFAM" id="SSF52058">
    <property type="entry name" value="L domain-like"/>
    <property type="match status" value="1"/>
</dbReference>
<dbReference type="Gene3D" id="3.80.10.10">
    <property type="entry name" value="Ribonuclease Inhibitor"/>
    <property type="match status" value="3"/>
</dbReference>
<evidence type="ECO:0000313" key="6">
    <source>
        <dbReference type="Proteomes" id="UP000694867"/>
    </source>
</evidence>
<dbReference type="GO" id="GO:0005886">
    <property type="term" value="C:plasma membrane"/>
    <property type="evidence" value="ECO:0007669"/>
    <property type="project" value="TreeGrafter"/>
</dbReference>
<reference evidence="7" key="1">
    <citation type="submission" date="2025-08" db="UniProtKB">
        <authorList>
            <consortium name="RefSeq"/>
        </authorList>
    </citation>
    <scope>IDENTIFICATION</scope>
</reference>
<feature type="chain" id="PRO_5042518787" evidence="4">
    <location>
        <begin position="22"/>
        <end position="469"/>
    </location>
</feature>
<evidence type="ECO:0000313" key="7">
    <source>
        <dbReference type="RefSeq" id="XP_028967327.1"/>
    </source>
</evidence>
<organism evidence="6 7">
    <name type="scientific">Galendromus occidentalis</name>
    <name type="common">western predatory mite</name>
    <dbReference type="NCBI Taxonomy" id="34638"/>
    <lineage>
        <taxon>Eukaryota</taxon>
        <taxon>Metazoa</taxon>
        <taxon>Ecdysozoa</taxon>
        <taxon>Arthropoda</taxon>
        <taxon>Chelicerata</taxon>
        <taxon>Arachnida</taxon>
        <taxon>Acari</taxon>
        <taxon>Parasitiformes</taxon>
        <taxon>Mesostigmata</taxon>
        <taxon>Gamasina</taxon>
        <taxon>Phytoseioidea</taxon>
        <taxon>Phytoseiidae</taxon>
        <taxon>Typhlodrominae</taxon>
        <taxon>Galendromus</taxon>
    </lineage>
</organism>
<keyword evidence="6" id="KW-1185">Reference proteome</keyword>
<dbReference type="KEGG" id="goe:100907229"/>
<dbReference type="PANTHER" id="PTHR24369:SF210">
    <property type="entry name" value="CHAOPTIN-RELATED"/>
    <property type="match status" value="1"/>
</dbReference>
<dbReference type="RefSeq" id="XP_028967327.1">
    <property type="nucleotide sequence ID" value="XM_029111494.1"/>
</dbReference>
<accession>A0AAJ7SEQ9</accession>